<name>A0A1A8GIF5_9TELE</name>
<evidence type="ECO:0000313" key="2">
    <source>
        <dbReference type="EMBL" id="SBQ71575.1"/>
    </source>
</evidence>
<dbReference type="AlphaFoldDB" id="A0A1A8GIF5"/>
<sequence length="112" mass="12223">TSLSVKSSSISASAEVFLKSEASNPFFPPEPSAARYCSSTSCSRKLLLGPSHETRSSRGAAVTDRARSHTSDFVSKHNNKQEKTTTWLQNVCVLCSVRFIIANTDLKNKGDR</sequence>
<gene>
    <name evidence="2" type="primary">Nfu_g_1_001999</name>
</gene>
<evidence type="ECO:0000256" key="1">
    <source>
        <dbReference type="SAM" id="MobiDB-lite"/>
    </source>
</evidence>
<accession>A0A1A8GIF5</accession>
<feature type="region of interest" description="Disordered" evidence="1">
    <location>
        <begin position="49"/>
        <end position="83"/>
    </location>
</feature>
<reference evidence="2" key="2">
    <citation type="submission" date="2016-06" db="EMBL/GenBank/DDBJ databases">
        <title>The genome of a short-lived fish provides insights into sex chromosome evolution and the genetic control of aging.</title>
        <authorList>
            <person name="Reichwald K."/>
            <person name="Felder M."/>
            <person name="Petzold A."/>
            <person name="Koch P."/>
            <person name="Groth M."/>
            <person name="Platzer M."/>
        </authorList>
    </citation>
    <scope>NUCLEOTIDE SEQUENCE</scope>
    <source>
        <tissue evidence="2">Brain</tissue>
    </source>
</reference>
<organism evidence="2">
    <name type="scientific">Nothobranchius korthausae</name>
    <dbReference type="NCBI Taxonomy" id="1143690"/>
    <lineage>
        <taxon>Eukaryota</taxon>
        <taxon>Metazoa</taxon>
        <taxon>Chordata</taxon>
        <taxon>Craniata</taxon>
        <taxon>Vertebrata</taxon>
        <taxon>Euteleostomi</taxon>
        <taxon>Actinopterygii</taxon>
        <taxon>Neopterygii</taxon>
        <taxon>Teleostei</taxon>
        <taxon>Neoteleostei</taxon>
        <taxon>Acanthomorphata</taxon>
        <taxon>Ovalentaria</taxon>
        <taxon>Atherinomorphae</taxon>
        <taxon>Cyprinodontiformes</taxon>
        <taxon>Nothobranchiidae</taxon>
        <taxon>Nothobranchius</taxon>
    </lineage>
</organism>
<protein>
    <submittedName>
        <fullName evidence="2">Uncharacterized protein</fullName>
    </submittedName>
</protein>
<feature type="non-terminal residue" evidence="2">
    <location>
        <position position="1"/>
    </location>
</feature>
<reference evidence="2" key="1">
    <citation type="submission" date="2016-05" db="EMBL/GenBank/DDBJ databases">
        <authorList>
            <person name="Lavstsen T."/>
            <person name="Jespersen J.S."/>
        </authorList>
    </citation>
    <scope>NUCLEOTIDE SEQUENCE</scope>
    <source>
        <tissue evidence="2">Brain</tissue>
    </source>
</reference>
<dbReference type="EMBL" id="HAEC01003498">
    <property type="protein sequence ID" value="SBQ71575.1"/>
    <property type="molecule type" value="Transcribed_RNA"/>
</dbReference>
<proteinExistence type="predicted"/>